<evidence type="ECO:0000313" key="7">
    <source>
        <dbReference type="Proteomes" id="UP000286947"/>
    </source>
</evidence>
<evidence type="ECO:0000313" key="6">
    <source>
        <dbReference type="EMBL" id="RUS67650.1"/>
    </source>
</evidence>
<comment type="caution">
    <text evidence="6">The sequence shown here is derived from an EMBL/GenBank/DDBJ whole genome shotgun (WGS) entry which is preliminary data.</text>
</comment>
<dbReference type="PANTHER" id="PTHR30126:SF39">
    <property type="entry name" value="HTH-TYPE TRANSCRIPTIONAL REGULATOR CYSL"/>
    <property type="match status" value="1"/>
</dbReference>
<sequence length="327" mass="36973">MEFKNKVSRMNLEHLKTFHYVARSGSFTQAAHILFLTQPAVSLQIQGLENSLRVSLFDRSRKKISLTSEGKILYTYTQRLFSLFDEIDHVFQDLNHLQTGSLTIAATAVMGTYYLTKILRYFNKRFPLVSFKIKMGNSQQVVDWVSNQEADIGLAGRVSNTTHVRQVFLHREPYSAVVGANSPLLHLHRPLTIDEFLHSFVVMREKGTRTRVKIEDWFKKHAEGRQQPIPLITISSLEAAKRLVANGFGATALPHLAVADEIASGMLIPISVEKFQVNADYYLTYQTNKKLSVAALQFLMLLREVSGSHLKDPDIDQMLAAIQPITG</sequence>
<keyword evidence="7" id="KW-1185">Reference proteome</keyword>
<feature type="domain" description="HTH lysR-type" evidence="5">
    <location>
        <begin position="10"/>
        <end position="67"/>
    </location>
</feature>
<reference evidence="6 7" key="1">
    <citation type="submission" date="2018-01" db="EMBL/GenBank/DDBJ databases">
        <title>Saezia sanguinis gen. nov., sp. nov., in the order Burkholderiales isolated from human blood.</title>
        <authorList>
            <person name="Medina-Pascual M.J."/>
            <person name="Valdezate S."/>
            <person name="Monzon S."/>
            <person name="Cuesta I."/>
            <person name="Carrasco G."/>
            <person name="Villalon P."/>
            <person name="Saez-Nieto J.A."/>
        </authorList>
    </citation>
    <scope>NUCLEOTIDE SEQUENCE [LARGE SCALE GENOMIC DNA]</scope>
    <source>
        <strain evidence="6 7">CNM695-12</strain>
    </source>
</reference>
<dbReference type="InterPro" id="IPR000847">
    <property type="entry name" value="LysR_HTH_N"/>
</dbReference>
<proteinExistence type="inferred from homology"/>
<dbReference type="EMBL" id="PQSP01000001">
    <property type="protein sequence ID" value="RUS67650.1"/>
    <property type="molecule type" value="Genomic_DNA"/>
</dbReference>
<keyword evidence="4" id="KW-0804">Transcription</keyword>
<dbReference type="Proteomes" id="UP000286947">
    <property type="component" value="Unassembled WGS sequence"/>
</dbReference>
<dbReference type="InterPro" id="IPR005119">
    <property type="entry name" value="LysR_subst-bd"/>
</dbReference>
<dbReference type="SUPFAM" id="SSF46785">
    <property type="entry name" value="Winged helix' DNA-binding domain"/>
    <property type="match status" value="1"/>
</dbReference>
<dbReference type="GO" id="GO:0000976">
    <property type="term" value="F:transcription cis-regulatory region binding"/>
    <property type="evidence" value="ECO:0007669"/>
    <property type="project" value="TreeGrafter"/>
</dbReference>
<organism evidence="6 7">
    <name type="scientific">Saezia sanguinis</name>
    <dbReference type="NCBI Taxonomy" id="1965230"/>
    <lineage>
        <taxon>Bacteria</taxon>
        <taxon>Pseudomonadati</taxon>
        <taxon>Pseudomonadota</taxon>
        <taxon>Betaproteobacteria</taxon>
        <taxon>Burkholderiales</taxon>
        <taxon>Saeziaceae</taxon>
        <taxon>Saezia</taxon>
    </lineage>
</organism>
<dbReference type="RefSeq" id="WP_126977213.1">
    <property type="nucleotide sequence ID" value="NZ_PQSP01000001.1"/>
</dbReference>
<evidence type="ECO:0000256" key="4">
    <source>
        <dbReference type="ARBA" id="ARBA00023163"/>
    </source>
</evidence>
<dbReference type="Gene3D" id="3.40.190.290">
    <property type="match status" value="1"/>
</dbReference>
<evidence type="ECO:0000256" key="2">
    <source>
        <dbReference type="ARBA" id="ARBA00023015"/>
    </source>
</evidence>
<protein>
    <submittedName>
        <fullName evidence="6">HTH-type transcriptional activator CmpR</fullName>
    </submittedName>
</protein>
<dbReference type="PANTHER" id="PTHR30126">
    <property type="entry name" value="HTH-TYPE TRANSCRIPTIONAL REGULATOR"/>
    <property type="match status" value="1"/>
</dbReference>
<dbReference type="Pfam" id="PF00126">
    <property type="entry name" value="HTH_1"/>
    <property type="match status" value="1"/>
</dbReference>
<dbReference type="PROSITE" id="PS50931">
    <property type="entry name" value="HTH_LYSR"/>
    <property type="match status" value="1"/>
</dbReference>
<dbReference type="SUPFAM" id="SSF53850">
    <property type="entry name" value="Periplasmic binding protein-like II"/>
    <property type="match status" value="1"/>
</dbReference>
<evidence type="ECO:0000256" key="1">
    <source>
        <dbReference type="ARBA" id="ARBA00009437"/>
    </source>
</evidence>
<evidence type="ECO:0000259" key="5">
    <source>
        <dbReference type="PROSITE" id="PS50931"/>
    </source>
</evidence>
<gene>
    <name evidence="6" type="primary">cmpR_1</name>
    <name evidence="6" type="ORF">CUZ56_00125</name>
</gene>
<dbReference type="Gene3D" id="1.10.10.10">
    <property type="entry name" value="Winged helix-like DNA-binding domain superfamily/Winged helix DNA-binding domain"/>
    <property type="match status" value="1"/>
</dbReference>
<keyword evidence="3" id="KW-0238">DNA-binding</keyword>
<dbReference type="Pfam" id="PF03466">
    <property type="entry name" value="LysR_substrate"/>
    <property type="match status" value="1"/>
</dbReference>
<accession>A0A433SG05</accession>
<dbReference type="FunFam" id="1.10.10.10:FF:000001">
    <property type="entry name" value="LysR family transcriptional regulator"/>
    <property type="match status" value="1"/>
</dbReference>
<dbReference type="PRINTS" id="PR00039">
    <property type="entry name" value="HTHLYSR"/>
</dbReference>
<evidence type="ECO:0000256" key="3">
    <source>
        <dbReference type="ARBA" id="ARBA00023125"/>
    </source>
</evidence>
<dbReference type="OrthoDB" id="9785745at2"/>
<dbReference type="InterPro" id="IPR036390">
    <property type="entry name" value="WH_DNA-bd_sf"/>
</dbReference>
<name>A0A433SG05_9BURK</name>
<comment type="similarity">
    <text evidence="1">Belongs to the LysR transcriptional regulatory family.</text>
</comment>
<dbReference type="AlphaFoldDB" id="A0A433SG05"/>
<dbReference type="GO" id="GO:0003700">
    <property type="term" value="F:DNA-binding transcription factor activity"/>
    <property type="evidence" value="ECO:0007669"/>
    <property type="project" value="InterPro"/>
</dbReference>
<keyword evidence="2" id="KW-0805">Transcription regulation</keyword>
<dbReference type="InterPro" id="IPR036388">
    <property type="entry name" value="WH-like_DNA-bd_sf"/>
</dbReference>